<evidence type="ECO:0000313" key="4">
    <source>
        <dbReference type="EMBL" id="CAD7578998.1"/>
    </source>
</evidence>
<dbReference type="Pfam" id="PF08712">
    <property type="entry name" value="Nfu_N"/>
    <property type="match status" value="1"/>
</dbReference>
<keyword evidence="2" id="KW-0408">Iron</keyword>
<dbReference type="PANTHER" id="PTHR11178:SF1">
    <property type="entry name" value="NFU1 IRON-SULFUR CLUSTER SCAFFOLD HOMOLOG, MITOCHONDRIAL"/>
    <property type="match status" value="1"/>
</dbReference>
<dbReference type="InterPro" id="IPR036498">
    <property type="entry name" value="Nfu/NifU_N_sf"/>
</dbReference>
<proteinExistence type="inferred from homology"/>
<comment type="similarity">
    <text evidence="1">Belongs to the NifU family.</text>
</comment>
<dbReference type="InterPro" id="IPR014824">
    <property type="entry name" value="Nfu/NifU_N"/>
</dbReference>
<evidence type="ECO:0000256" key="1">
    <source>
        <dbReference type="ARBA" id="ARBA00006420"/>
    </source>
</evidence>
<organism evidence="4">
    <name type="scientific">Timema californicum</name>
    <name type="common">California timema</name>
    <name type="synonym">Walking stick</name>
    <dbReference type="NCBI Taxonomy" id="61474"/>
    <lineage>
        <taxon>Eukaryota</taxon>
        <taxon>Metazoa</taxon>
        <taxon>Ecdysozoa</taxon>
        <taxon>Arthropoda</taxon>
        <taxon>Hexapoda</taxon>
        <taxon>Insecta</taxon>
        <taxon>Pterygota</taxon>
        <taxon>Neoptera</taxon>
        <taxon>Polyneoptera</taxon>
        <taxon>Phasmatodea</taxon>
        <taxon>Timematodea</taxon>
        <taxon>Timematoidea</taxon>
        <taxon>Timematidae</taxon>
        <taxon>Timema</taxon>
    </lineage>
</organism>
<dbReference type="EMBL" id="OE189444">
    <property type="protein sequence ID" value="CAD7578998.1"/>
    <property type="molecule type" value="Genomic_DNA"/>
</dbReference>
<dbReference type="GO" id="GO:0051536">
    <property type="term" value="F:iron-sulfur cluster binding"/>
    <property type="evidence" value="ECO:0007669"/>
    <property type="project" value="UniProtKB-KW"/>
</dbReference>
<dbReference type="GO" id="GO:0005739">
    <property type="term" value="C:mitochondrion"/>
    <property type="evidence" value="ECO:0007669"/>
    <property type="project" value="TreeGrafter"/>
</dbReference>
<dbReference type="SUPFAM" id="SSF110836">
    <property type="entry name" value="Hypothetical protein SAV1430"/>
    <property type="match status" value="1"/>
</dbReference>
<keyword evidence="2" id="KW-0479">Metal-binding</keyword>
<gene>
    <name evidence="4" type="ORF">TCMB3V08_LOCUS11535</name>
</gene>
<reference evidence="4" key="1">
    <citation type="submission" date="2020-11" db="EMBL/GenBank/DDBJ databases">
        <authorList>
            <person name="Tran Van P."/>
        </authorList>
    </citation>
    <scope>NUCLEOTIDE SEQUENCE</scope>
</reference>
<dbReference type="Gene3D" id="3.30.1370.70">
    <property type="entry name" value="Scaffold protein Nfu/NifU, N-terminal domain"/>
    <property type="match status" value="1"/>
</dbReference>
<evidence type="ECO:0000259" key="3">
    <source>
        <dbReference type="SMART" id="SM00932"/>
    </source>
</evidence>
<dbReference type="AlphaFoldDB" id="A0A7R9JGR3"/>
<protein>
    <submittedName>
        <fullName evidence="4">(California timema) hypothetical protein</fullName>
    </submittedName>
</protein>
<dbReference type="SMART" id="SM00932">
    <property type="entry name" value="Nfu_N"/>
    <property type="match status" value="1"/>
</dbReference>
<keyword evidence="2" id="KW-0411">Iron-sulfur</keyword>
<accession>A0A7R9JGR3</accession>
<evidence type="ECO:0000256" key="2">
    <source>
        <dbReference type="ARBA" id="ARBA00023014"/>
    </source>
</evidence>
<dbReference type="PANTHER" id="PTHR11178">
    <property type="entry name" value="IRON-SULFUR CLUSTER SCAFFOLD PROTEIN NFU-RELATED"/>
    <property type="match status" value="1"/>
</dbReference>
<name>A0A7R9JGR3_TIMCA</name>
<sequence length="162" mass="18259">MCNLKLKLLKDSQCEERLHKLVSSNNRYTAHSDSYKNKIYNMAKHCVQTTKSVSLNGDTRGYHLCSSTDKYSRLKMNKLSSLLTPTRSMFIQTQETPNPNCLKFIPGVQVLGPGATRDFPNGQSAYASPLCKLLFRIDGVKSVFYGPDFITVTKVTLHILYS</sequence>
<feature type="domain" description="Scaffold protein Nfu/NifU N-terminal" evidence="3">
    <location>
        <begin position="91"/>
        <end position="162"/>
    </location>
</feature>